<keyword evidence="3" id="KW-1185">Reference proteome</keyword>
<protein>
    <submittedName>
        <fullName evidence="2">Uncharacterized protein</fullName>
    </submittedName>
</protein>
<reference evidence="2 3" key="1">
    <citation type="submission" date="2019-02" db="EMBL/GenBank/DDBJ databases">
        <title>Genome sequencing of the rare red list fungi Phlebia centrifuga.</title>
        <authorList>
            <person name="Buettner E."/>
            <person name="Kellner H."/>
        </authorList>
    </citation>
    <scope>NUCLEOTIDE SEQUENCE [LARGE SCALE GENOMIC DNA]</scope>
    <source>
        <strain evidence="2 3">DSM 108282</strain>
    </source>
</reference>
<evidence type="ECO:0000313" key="2">
    <source>
        <dbReference type="EMBL" id="THH02325.1"/>
    </source>
</evidence>
<sequence length="199" mass="20246">MQLTSLLISLTAVAVAHAQCSSLGTGATSSISGDFTISAYNSVTATTTPLNLVNVVTVPHTSFYILATQAGSVSWQGLTMTSGVITATPPTGSYLSPIISIGNTEPNPDSPFASGPWPTWANSEIAPFDAICSVPNPSGGDAILAMYGQTGLFSLCSSYFGPGVSATAILYNASSSVLPDAYSYDGASCKSVTLLVVQS</sequence>
<gene>
    <name evidence="2" type="ORF">EW026_g535</name>
</gene>
<proteinExistence type="predicted"/>
<comment type="caution">
    <text evidence="2">The sequence shown here is derived from an EMBL/GenBank/DDBJ whole genome shotgun (WGS) entry which is preliminary data.</text>
</comment>
<feature type="chain" id="PRO_5020921310" evidence="1">
    <location>
        <begin position="19"/>
        <end position="199"/>
    </location>
</feature>
<dbReference type="AlphaFoldDB" id="A0A4S4KUI8"/>
<keyword evidence="1" id="KW-0732">Signal</keyword>
<dbReference type="Proteomes" id="UP000309038">
    <property type="component" value="Unassembled WGS sequence"/>
</dbReference>
<evidence type="ECO:0000313" key="3">
    <source>
        <dbReference type="Proteomes" id="UP000309038"/>
    </source>
</evidence>
<organism evidence="2 3">
    <name type="scientific">Hermanssonia centrifuga</name>
    <dbReference type="NCBI Taxonomy" id="98765"/>
    <lineage>
        <taxon>Eukaryota</taxon>
        <taxon>Fungi</taxon>
        <taxon>Dikarya</taxon>
        <taxon>Basidiomycota</taxon>
        <taxon>Agaricomycotina</taxon>
        <taxon>Agaricomycetes</taxon>
        <taxon>Polyporales</taxon>
        <taxon>Meruliaceae</taxon>
        <taxon>Hermanssonia</taxon>
    </lineage>
</organism>
<name>A0A4S4KUI8_9APHY</name>
<evidence type="ECO:0000256" key="1">
    <source>
        <dbReference type="SAM" id="SignalP"/>
    </source>
</evidence>
<accession>A0A4S4KUI8</accession>
<feature type="signal peptide" evidence="1">
    <location>
        <begin position="1"/>
        <end position="18"/>
    </location>
</feature>
<dbReference type="EMBL" id="SGPJ01000007">
    <property type="protein sequence ID" value="THH02325.1"/>
    <property type="molecule type" value="Genomic_DNA"/>
</dbReference>